<dbReference type="EMBL" id="ML208298">
    <property type="protein sequence ID" value="TFK71403.1"/>
    <property type="molecule type" value="Genomic_DNA"/>
</dbReference>
<protein>
    <submittedName>
        <fullName evidence="1">Uncharacterized protein</fullName>
    </submittedName>
</protein>
<evidence type="ECO:0000313" key="1">
    <source>
        <dbReference type="EMBL" id="TFK71403.1"/>
    </source>
</evidence>
<accession>A0ACD3B090</accession>
<gene>
    <name evidence="1" type="ORF">BDN72DRAFT_456362</name>
</gene>
<sequence length="270" mass="31269">MCRFTRPRMNPTLIVNGTRPTLSDTLMIYDFMLLFEQECRLIYTSGWNPVKIAYLCCRFYPMLIWPFHAWAWMGQHTLETCVRIQKIRQLLMVPMTLAPQAVMVIRAWAFTDRNRIVLFVLCILLCALVGCQIWVYSQIEASTKLFELFARAGCFCDNLTPEGRRATRRIGFNLLFSSAIDLVAVFIILWHYFRTRRHQTVLSALAAAPYLSTNTSRTLRNTGLVFVLTVPNVLACRLLVQLRKRVFPSDSRRMRDISQLVREAFPATGT</sequence>
<dbReference type="Proteomes" id="UP000308600">
    <property type="component" value="Unassembled WGS sequence"/>
</dbReference>
<keyword evidence="2" id="KW-1185">Reference proteome</keyword>
<proteinExistence type="predicted"/>
<reference evidence="1 2" key="1">
    <citation type="journal article" date="2019" name="Nat. Ecol. Evol.">
        <title>Megaphylogeny resolves global patterns of mushroom evolution.</title>
        <authorList>
            <person name="Varga T."/>
            <person name="Krizsan K."/>
            <person name="Foldi C."/>
            <person name="Dima B."/>
            <person name="Sanchez-Garcia M."/>
            <person name="Sanchez-Ramirez S."/>
            <person name="Szollosi G.J."/>
            <person name="Szarkandi J.G."/>
            <person name="Papp V."/>
            <person name="Albert L."/>
            <person name="Andreopoulos W."/>
            <person name="Angelini C."/>
            <person name="Antonin V."/>
            <person name="Barry K.W."/>
            <person name="Bougher N.L."/>
            <person name="Buchanan P."/>
            <person name="Buyck B."/>
            <person name="Bense V."/>
            <person name="Catcheside P."/>
            <person name="Chovatia M."/>
            <person name="Cooper J."/>
            <person name="Damon W."/>
            <person name="Desjardin D."/>
            <person name="Finy P."/>
            <person name="Geml J."/>
            <person name="Haridas S."/>
            <person name="Hughes K."/>
            <person name="Justo A."/>
            <person name="Karasinski D."/>
            <person name="Kautmanova I."/>
            <person name="Kiss B."/>
            <person name="Kocsube S."/>
            <person name="Kotiranta H."/>
            <person name="LaButti K.M."/>
            <person name="Lechner B.E."/>
            <person name="Liimatainen K."/>
            <person name="Lipzen A."/>
            <person name="Lukacs Z."/>
            <person name="Mihaltcheva S."/>
            <person name="Morgado L.N."/>
            <person name="Niskanen T."/>
            <person name="Noordeloos M.E."/>
            <person name="Ohm R.A."/>
            <person name="Ortiz-Santana B."/>
            <person name="Ovrebo C."/>
            <person name="Racz N."/>
            <person name="Riley R."/>
            <person name="Savchenko A."/>
            <person name="Shiryaev A."/>
            <person name="Soop K."/>
            <person name="Spirin V."/>
            <person name="Szebenyi C."/>
            <person name="Tomsovsky M."/>
            <person name="Tulloss R.E."/>
            <person name="Uehling J."/>
            <person name="Grigoriev I.V."/>
            <person name="Vagvolgyi C."/>
            <person name="Papp T."/>
            <person name="Martin F.M."/>
            <person name="Miettinen O."/>
            <person name="Hibbett D.S."/>
            <person name="Nagy L.G."/>
        </authorList>
    </citation>
    <scope>NUCLEOTIDE SEQUENCE [LARGE SCALE GENOMIC DNA]</scope>
    <source>
        <strain evidence="1 2">NL-1719</strain>
    </source>
</reference>
<organism evidence="1 2">
    <name type="scientific">Pluteus cervinus</name>
    <dbReference type="NCBI Taxonomy" id="181527"/>
    <lineage>
        <taxon>Eukaryota</taxon>
        <taxon>Fungi</taxon>
        <taxon>Dikarya</taxon>
        <taxon>Basidiomycota</taxon>
        <taxon>Agaricomycotina</taxon>
        <taxon>Agaricomycetes</taxon>
        <taxon>Agaricomycetidae</taxon>
        <taxon>Agaricales</taxon>
        <taxon>Pluteineae</taxon>
        <taxon>Pluteaceae</taxon>
        <taxon>Pluteus</taxon>
    </lineage>
</organism>
<name>A0ACD3B090_9AGAR</name>
<evidence type="ECO:0000313" key="2">
    <source>
        <dbReference type="Proteomes" id="UP000308600"/>
    </source>
</evidence>